<proteinExistence type="predicted"/>
<name>A0AAD9YK68_COLKA</name>
<organism evidence="1 2">
    <name type="scientific">Colletotrichum kahawae</name>
    <name type="common">Coffee berry disease fungus</name>
    <dbReference type="NCBI Taxonomy" id="34407"/>
    <lineage>
        <taxon>Eukaryota</taxon>
        <taxon>Fungi</taxon>
        <taxon>Dikarya</taxon>
        <taxon>Ascomycota</taxon>
        <taxon>Pezizomycotina</taxon>
        <taxon>Sordariomycetes</taxon>
        <taxon>Hypocreomycetidae</taxon>
        <taxon>Glomerellales</taxon>
        <taxon>Glomerellaceae</taxon>
        <taxon>Colletotrichum</taxon>
        <taxon>Colletotrichum gloeosporioides species complex</taxon>
    </lineage>
</organism>
<accession>A0AAD9YK68</accession>
<evidence type="ECO:0000313" key="2">
    <source>
        <dbReference type="Proteomes" id="UP001281614"/>
    </source>
</evidence>
<dbReference type="SUPFAM" id="SSF144232">
    <property type="entry name" value="HIT/MYND zinc finger-like"/>
    <property type="match status" value="1"/>
</dbReference>
<protein>
    <recommendedName>
        <fullName evidence="3">MYND-type zinc finger protein samB</fullName>
    </recommendedName>
</protein>
<keyword evidence="2" id="KW-1185">Reference proteome</keyword>
<evidence type="ECO:0000313" key="1">
    <source>
        <dbReference type="EMBL" id="KAK2765823.1"/>
    </source>
</evidence>
<sequence>MSEYVVECEEEEEVDVCSSVSDDMDNECIVCQQPTTRTCSFCNDVMICSMDCQQIAVNDDINSDHFDMCVHDATADTLYKDVLSNRIPRDTQTLQDFQFNWLSNRLAQRKLLGIYVKIIYQADVTPRELEIWVERNKLFERIAMLFLSHPELIGLDDLKWLKRTELWSDGFGKTTRGIFEDVIARKQGRFH</sequence>
<dbReference type="Gene3D" id="6.10.140.2220">
    <property type="match status" value="1"/>
</dbReference>
<dbReference type="AlphaFoldDB" id="A0AAD9YK68"/>
<dbReference type="EMBL" id="VYYT01000127">
    <property type="protein sequence ID" value="KAK2765823.1"/>
    <property type="molecule type" value="Genomic_DNA"/>
</dbReference>
<gene>
    <name evidence="1" type="ORF">CKAH01_15572</name>
</gene>
<comment type="caution">
    <text evidence="1">The sequence shown here is derived from an EMBL/GenBank/DDBJ whole genome shotgun (WGS) entry which is preliminary data.</text>
</comment>
<evidence type="ECO:0008006" key="3">
    <source>
        <dbReference type="Google" id="ProtNLM"/>
    </source>
</evidence>
<dbReference type="Proteomes" id="UP001281614">
    <property type="component" value="Unassembled WGS sequence"/>
</dbReference>
<reference evidence="1" key="1">
    <citation type="submission" date="2023-02" db="EMBL/GenBank/DDBJ databases">
        <title>Colletotrichum kahawae CIFC_Que2 genome sequencing and assembly.</title>
        <authorList>
            <person name="Baroncelli R."/>
        </authorList>
    </citation>
    <scope>NUCLEOTIDE SEQUENCE</scope>
    <source>
        <strain evidence="1">CIFC_Que2</strain>
    </source>
</reference>